<dbReference type="AlphaFoldDB" id="A0AAE0ZBE3"/>
<gene>
    <name evidence="1" type="ORF">RRG08_044322</name>
</gene>
<proteinExistence type="predicted"/>
<comment type="caution">
    <text evidence="1">The sequence shown here is derived from an EMBL/GenBank/DDBJ whole genome shotgun (WGS) entry which is preliminary data.</text>
</comment>
<organism evidence="1 2">
    <name type="scientific">Elysia crispata</name>
    <name type="common">lettuce slug</name>
    <dbReference type="NCBI Taxonomy" id="231223"/>
    <lineage>
        <taxon>Eukaryota</taxon>
        <taxon>Metazoa</taxon>
        <taxon>Spiralia</taxon>
        <taxon>Lophotrochozoa</taxon>
        <taxon>Mollusca</taxon>
        <taxon>Gastropoda</taxon>
        <taxon>Heterobranchia</taxon>
        <taxon>Euthyneura</taxon>
        <taxon>Panpulmonata</taxon>
        <taxon>Sacoglossa</taxon>
        <taxon>Placobranchoidea</taxon>
        <taxon>Plakobranchidae</taxon>
        <taxon>Elysia</taxon>
    </lineage>
</organism>
<keyword evidence="2" id="KW-1185">Reference proteome</keyword>
<evidence type="ECO:0000313" key="2">
    <source>
        <dbReference type="Proteomes" id="UP001283361"/>
    </source>
</evidence>
<name>A0AAE0ZBE3_9GAST</name>
<accession>A0AAE0ZBE3</accession>
<dbReference type="EMBL" id="JAWDGP010004239">
    <property type="protein sequence ID" value="KAK3766269.1"/>
    <property type="molecule type" value="Genomic_DNA"/>
</dbReference>
<dbReference type="Proteomes" id="UP001283361">
    <property type="component" value="Unassembled WGS sequence"/>
</dbReference>
<protein>
    <submittedName>
        <fullName evidence="1">Uncharacterized protein</fullName>
    </submittedName>
</protein>
<sequence length="83" mass="9249">MDFKNSEFPVFYGWDCHFHLVCPCLLVSKPEITFLLAECSAFISCRSGGSWLYSDSSVTADPWVTSHVSRTRPPTPGLTSPHP</sequence>
<evidence type="ECO:0000313" key="1">
    <source>
        <dbReference type="EMBL" id="KAK3766269.1"/>
    </source>
</evidence>
<reference evidence="1" key="1">
    <citation type="journal article" date="2023" name="G3 (Bethesda)">
        <title>A reference genome for the long-term kleptoplast-retaining sea slug Elysia crispata morphotype clarki.</title>
        <authorList>
            <person name="Eastman K.E."/>
            <person name="Pendleton A.L."/>
            <person name="Shaikh M.A."/>
            <person name="Suttiyut T."/>
            <person name="Ogas R."/>
            <person name="Tomko P."/>
            <person name="Gavelis G."/>
            <person name="Widhalm J.R."/>
            <person name="Wisecaver J.H."/>
        </authorList>
    </citation>
    <scope>NUCLEOTIDE SEQUENCE</scope>
    <source>
        <strain evidence="1">ECLA1</strain>
    </source>
</reference>